<organism evidence="9 10">
    <name type="scientific">Staphylotrichum longicolle</name>
    <dbReference type="NCBI Taxonomy" id="669026"/>
    <lineage>
        <taxon>Eukaryota</taxon>
        <taxon>Fungi</taxon>
        <taxon>Dikarya</taxon>
        <taxon>Ascomycota</taxon>
        <taxon>Pezizomycotina</taxon>
        <taxon>Sordariomycetes</taxon>
        <taxon>Sordariomycetidae</taxon>
        <taxon>Sordariales</taxon>
        <taxon>Chaetomiaceae</taxon>
        <taxon>Staphylotrichum</taxon>
    </lineage>
</organism>
<dbReference type="EMBL" id="JAHCVI010000001">
    <property type="protein sequence ID" value="KAG7291150.1"/>
    <property type="molecule type" value="Genomic_DNA"/>
</dbReference>
<evidence type="ECO:0000256" key="5">
    <source>
        <dbReference type="ARBA" id="ARBA00038359"/>
    </source>
</evidence>
<dbReference type="GO" id="GO:0016020">
    <property type="term" value="C:membrane"/>
    <property type="evidence" value="ECO:0007669"/>
    <property type="project" value="UniProtKB-SubCell"/>
</dbReference>
<evidence type="ECO:0000313" key="10">
    <source>
        <dbReference type="Proteomes" id="UP001197093"/>
    </source>
</evidence>
<protein>
    <recommendedName>
        <fullName evidence="8">Rhodopsin domain-containing protein</fullName>
    </recommendedName>
</protein>
<evidence type="ECO:0000256" key="4">
    <source>
        <dbReference type="ARBA" id="ARBA00023136"/>
    </source>
</evidence>
<evidence type="ECO:0000259" key="8">
    <source>
        <dbReference type="Pfam" id="PF20684"/>
    </source>
</evidence>
<evidence type="ECO:0000256" key="3">
    <source>
        <dbReference type="ARBA" id="ARBA00022989"/>
    </source>
</evidence>
<feature type="transmembrane region" description="Helical" evidence="7">
    <location>
        <begin position="137"/>
        <end position="157"/>
    </location>
</feature>
<reference evidence="9" key="1">
    <citation type="submission" date="2023-02" db="EMBL/GenBank/DDBJ databases">
        <authorList>
            <person name="Palmer J.M."/>
        </authorList>
    </citation>
    <scope>NUCLEOTIDE SEQUENCE</scope>
    <source>
        <strain evidence="9">FW57</strain>
    </source>
</reference>
<dbReference type="PANTHER" id="PTHR33048:SF42">
    <property type="entry name" value="INTEGRAL MEMBRANE PROTEIN"/>
    <property type="match status" value="1"/>
</dbReference>
<keyword evidence="10" id="KW-1185">Reference proteome</keyword>
<dbReference type="AlphaFoldDB" id="A0AAD4I2C0"/>
<feature type="domain" description="Rhodopsin" evidence="8">
    <location>
        <begin position="44"/>
        <end position="179"/>
    </location>
</feature>
<feature type="region of interest" description="Disordered" evidence="6">
    <location>
        <begin position="318"/>
        <end position="354"/>
    </location>
</feature>
<feature type="transmembrane region" description="Helical" evidence="7">
    <location>
        <begin position="237"/>
        <end position="258"/>
    </location>
</feature>
<comment type="subcellular location">
    <subcellularLocation>
        <location evidence="1">Membrane</location>
        <topology evidence="1">Multi-pass membrane protein</topology>
    </subcellularLocation>
</comment>
<feature type="transmembrane region" description="Helical" evidence="7">
    <location>
        <begin position="203"/>
        <end position="225"/>
    </location>
</feature>
<keyword evidence="4 7" id="KW-0472">Membrane</keyword>
<feature type="transmembrane region" description="Helical" evidence="7">
    <location>
        <begin position="97"/>
        <end position="117"/>
    </location>
</feature>
<gene>
    <name evidence="9" type="ORF">NEMBOFW57_001162</name>
</gene>
<evidence type="ECO:0000256" key="1">
    <source>
        <dbReference type="ARBA" id="ARBA00004141"/>
    </source>
</evidence>
<evidence type="ECO:0000256" key="2">
    <source>
        <dbReference type="ARBA" id="ARBA00022692"/>
    </source>
</evidence>
<dbReference type="Pfam" id="PF20684">
    <property type="entry name" value="Fung_rhodopsin"/>
    <property type="match status" value="2"/>
</dbReference>
<keyword evidence="3 7" id="KW-1133">Transmembrane helix</keyword>
<dbReference type="PANTHER" id="PTHR33048">
    <property type="entry name" value="PTH11-LIKE INTEGRAL MEMBRANE PROTEIN (AFU_ORTHOLOGUE AFUA_5G11245)"/>
    <property type="match status" value="1"/>
</dbReference>
<evidence type="ECO:0000256" key="6">
    <source>
        <dbReference type="SAM" id="MobiDB-lite"/>
    </source>
</evidence>
<comment type="similarity">
    <text evidence="5">Belongs to the SAT4 family.</text>
</comment>
<comment type="caution">
    <text evidence="9">The sequence shown here is derived from an EMBL/GenBank/DDBJ whole genome shotgun (WGS) entry which is preliminary data.</text>
</comment>
<accession>A0AAD4I2C0</accession>
<keyword evidence="2 7" id="KW-0812">Transmembrane</keyword>
<proteinExistence type="inferred from homology"/>
<evidence type="ECO:0000313" key="9">
    <source>
        <dbReference type="EMBL" id="KAG7291150.1"/>
    </source>
</evidence>
<feature type="domain" description="Rhodopsin" evidence="8">
    <location>
        <begin position="201"/>
        <end position="299"/>
    </location>
</feature>
<name>A0AAD4I2C0_9PEZI</name>
<dbReference type="InterPro" id="IPR049326">
    <property type="entry name" value="Rhodopsin_dom_fungi"/>
</dbReference>
<feature type="compositionally biased region" description="Basic and acidic residues" evidence="6">
    <location>
        <begin position="331"/>
        <end position="341"/>
    </location>
</feature>
<dbReference type="Proteomes" id="UP001197093">
    <property type="component" value="Unassembled WGS sequence"/>
</dbReference>
<feature type="transmembrane region" description="Helical" evidence="7">
    <location>
        <begin position="278"/>
        <end position="297"/>
    </location>
</feature>
<feature type="transmembrane region" description="Helical" evidence="7">
    <location>
        <begin position="56"/>
        <end position="77"/>
    </location>
</feature>
<dbReference type="InterPro" id="IPR052337">
    <property type="entry name" value="SAT4-like"/>
</dbReference>
<feature type="transmembrane region" description="Helical" evidence="7">
    <location>
        <begin position="26"/>
        <end position="44"/>
    </location>
</feature>
<sequence length="354" mass="39507">MALRDLAGRDTAEAAAPRVVPNYAPMLLWAIWAVTIVSAVFLGLRVYCKLTRHRSLWWDDHFLILSWICVLVSTAMLTEGTKYGIGMHYEDMDYTKMPMVALISYSAGFATILAAAWSKTSFGITLLRISTGWVKWFIWFIILSVNIVLGVSAAIMWTRCWPVAKLWYSEIEGTCWTPVTMERYQTFTSGASPWRALFYENTLTVLAAVYSGVMDIVLAILPWKIVWNVAINKREKFGALVAMSMGVFSGIIAFMKIISLKDISDSSSTTVDLKIFGTAEPAMSVIAASIPILRAFIRRDSATKDRSIQFVQFSHIPEPSTHGRTVPSISDSKRHSDDGLVKHASRPSQTSLGR</sequence>
<evidence type="ECO:0000256" key="7">
    <source>
        <dbReference type="SAM" id="Phobius"/>
    </source>
</evidence>